<evidence type="ECO:0000313" key="2">
    <source>
        <dbReference type="EMBL" id="CAF9932505.1"/>
    </source>
</evidence>
<sequence>MRSALITFVAFFATALAAPVAPSADATFTKLQSLAQEHPELKSSVENVLIREYKRSLERRDATLVKLQQLAVDHPEIKSDVEHILSYEY</sequence>
<evidence type="ECO:0000256" key="1">
    <source>
        <dbReference type="SAM" id="SignalP"/>
    </source>
</evidence>
<gene>
    <name evidence="2" type="ORF">GOMPHAMPRED_006594</name>
</gene>
<keyword evidence="1" id="KW-0732">Signal</keyword>
<proteinExistence type="predicted"/>
<dbReference type="AlphaFoldDB" id="A0A8H3FYM5"/>
<feature type="chain" id="PRO_5034833326" evidence="1">
    <location>
        <begin position="18"/>
        <end position="89"/>
    </location>
</feature>
<accession>A0A8H3FYM5</accession>
<name>A0A8H3FYM5_9LECA</name>
<reference evidence="2" key="1">
    <citation type="submission" date="2021-03" db="EMBL/GenBank/DDBJ databases">
        <authorList>
            <person name="Tagirdzhanova G."/>
        </authorList>
    </citation>
    <scope>NUCLEOTIDE SEQUENCE</scope>
</reference>
<protein>
    <submittedName>
        <fullName evidence="2">Uncharacterized protein</fullName>
    </submittedName>
</protein>
<dbReference type="Proteomes" id="UP000664169">
    <property type="component" value="Unassembled WGS sequence"/>
</dbReference>
<evidence type="ECO:0000313" key="3">
    <source>
        <dbReference type="Proteomes" id="UP000664169"/>
    </source>
</evidence>
<comment type="caution">
    <text evidence="2">The sequence shown here is derived from an EMBL/GenBank/DDBJ whole genome shotgun (WGS) entry which is preliminary data.</text>
</comment>
<keyword evidence="3" id="KW-1185">Reference proteome</keyword>
<dbReference type="EMBL" id="CAJPDQ010000045">
    <property type="protein sequence ID" value="CAF9932505.1"/>
    <property type="molecule type" value="Genomic_DNA"/>
</dbReference>
<organism evidence="2 3">
    <name type="scientific">Gomphillus americanus</name>
    <dbReference type="NCBI Taxonomy" id="1940652"/>
    <lineage>
        <taxon>Eukaryota</taxon>
        <taxon>Fungi</taxon>
        <taxon>Dikarya</taxon>
        <taxon>Ascomycota</taxon>
        <taxon>Pezizomycotina</taxon>
        <taxon>Lecanoromycetes</taxon>
        <taxon>OSLEUM clade</taxon>
        <taxon>Ostropomycetidae</taxon>
        <taxon>Ostropales</taxon>
        <taxon>Graphidaceae</taxon>
        <taxon>Gomphilloideae</taxon>
        <taxon>Gomphillus</taxon>
    </lineage>
</organism>
<feature type="signal peptide" evidence="1">
    <location>
        <begin position="1"/>
        <end position="17"/>
    </location>
</feature>